<dbReference type="EMBL" id="QUNI01000002">
    <property type="protein sequence ID" value="REH01214.1"/>
    <property type="molecule type" value="Genomic_DNA"/>
</dbReference>
<evidence type="ECO:0000259" key="2">
    <source>
        <dbReference type="Pfam" id="PF16401"/>
    </source>
</evidence>
<protein>
    <submittedName>
        <fullName evidence="3">Putative acyltransferase</fullName>
    </submittedName>
</protein>
<feature type="transmembrane region" description="Helical" evidence="1">
    <location>
        <begin position="158"/>
        <end position="179"/>
    </location>
</feature>
<gene>
    <name evidence="3" type="ORF">C8P67_102479</name>
</gene>
<sequence length="423" mass="47688">MTKDRLISLDVFRGLTIFLMTIVNNPGSWSAIYPPLEHAEWHGCTPTDLVFPFFVFIMGVAISFAMPTKTYDSTTFNKIFTRSLRMICLGIFFNFFSSIQLFGLEGIPLIIGRLVITTLVGYALMGNFDAKLKTYLAISIFIIYMILAYSGIESYQSVRLPGVLQRIGIVYFIASLLYLKTTQQTQILVTIGILLSYWAIMTLIPAPGFEITNLEKGTNLAAWVDSILLKGHMWESTKTWDPEGVLSTIPSIATGMIGLLIGQLLNSALLKTEKFKKILLIGVILIILGQIWNIVFPINKALWTSSYVLYTAGLATFTISLLYYVIDIADYKKGTKLFLIWGVNPMIVFFLSQIVPQAMGMISLPNPKIPTEQTNLWDYLYFLGVQPYFSNPMTASLVFALLYAGVWSILLAYFYKKKMFFKV</sequence>
<comment type="caution">
    <text evidence="3">The sequence shown here is derived from an EMBL/GenBank/DDBJ whole genome shotgun (WGS) entry which is preliminary data.</text>
</comment>
<keyword evidence="1" id="KW-0812">Transmembrane</keyword>
<dbReference type="PANTHER" id="PTHR31061:SF24">
    <property type="entry name" value="LD22376P"/>
    <property type="match status" value="1"/>
</dbReference>
<name>A0A3E0ETT4_9FLAO</name>
<keyword evidence="3" id="KW-0012">Acyltransferase</keyword>
<dbReference type="Proteomes" id="UP000257136">
    <property type="component" value="Unassembled WGS sequence"/>
</dbReference>
<reference evidence="3 4" key="1">
    <citation type="submission" date="2018-08" db="EMBL/GenBank/DDBJ databases">
        <title>Genomic Encyclopedia of Archaeal and Bacterial Type Strains, Phase II (KMG-II): from individual species to whole genera.</title>
        <authorList>
            <person name="Goeker M."/>
        </authorList>
    </citation>
    <scope>NUCLEOTIDE SEQUENCE [LARGE SCALE GENOMIC DNA]</scope>
    <source>
        <strain evidence="3 4">DSM 100880</strain>
    </source>
</reference>
<dbReference type="Pfam" id="PF16401">
    <property type="entry name" value="DUF5009"/>
    <property type="match status" value="1"/>
</dbReference>
<dbReference type="PANTHER" id="PTHR31061">
    <property type="entry name" value="LD22376P"/>
    <property type="match status" value="1"/>
</dbReference>
<feature type="transmembrane region" description="Helical" evidence="1">
    <location>
        <begin position="49"/>
        <end position="66"/>
    </location>
</feature>
<evidence type="ECO:0000313" key="3">
    <source>
        <dbReference type="EMBL" id="REH01214.1"/>
    </source>
</evidence>
<organism evidence="3 4">
    <name type="scientific">Flavobacterium aquicola</name>
    <dbReference type="NCBI Taxonomy" id="1682742"/>
    <lineage>
        <taxon>Bacteria</taxon>
        <taxon>Pseudomonadati</taxon>
        <taxon>Bacteroidota</taxon>
        <taxon>Flavobacteriia</taxon>
        <taxon>Flavobacteriales</taxon>
        <taxon>Flavobacteriaceae</taxon>
        <taxon>Flavobacterium</taxon>
    </lineage>
</organism>
<feature type="transmembrane region" description="Helical" evidence="1">
    <location>
        <begin position="186"/>
        <end position="206"/>
    </location>
</feature>
<feature type="transmembrane region" description="Helical" evidence="1">
    <location>
        <begin position="393"/>
        <end position="415"/>
    </location>
</feature>
<dbReference type="InterPro" id="IPR032176">
    <property type="entry name" value="DUF5009"/>
</dbReference>
<feature type="transmembrane region" description="Helical" evidence="1">
    <location>
        <begin position="307"/>
        <end position="326"/>
    </location>
</feature>
<dbReference type="RefSeq" id="WP_115810938.1">
    <property type="nucleotide sequence ID" value="NZ_QUNI01000002.1"/>
</dbReference>
<feature type="transmembrane region" description="Helical" evidence="1">
    <location>
        <begin position="86"/>
        <end position="104"/>
    </location>
</feature>
<feature type="transmembrane region" description="Helical" evidence="1">
    <location>
        <begin position="278"/>
        <end position="295"/>
    </location>
</feature>
<evidence type="ECO:0000313" key="4">
    <source>
        <dbReference type="Proteomes" id="UP000257136"/>
    </source>
</evidence>
<proteinExistence type="predicted"/>
<evidence type="ECO:0000256" key="1">
    <source>
        <dbReference type="SAM" id="Phobius"/>
    </source>
</evidence>
<feature type="domain" description="DUF5009" evidence="2">
    <location>
        <begin position="8"/>
        <end position="182"/>
    </location>
</feature>
<feature type="transmembrane region" description="Helical" evidence="1">
    <location>
        <begin position="110"/>
        <end position="128"/>
    </location>
</feature>
<feature type="transmembrane region" description="Helical" evidence="1">
    <location>
        <begin position="12"/>
        <end position="29"/>
    </location>
</feature>
<keyword evidence="1" id="KW-1133">Transmembrane helix</keyword>
<keyword evidence="1" id="KW-0472">Membrane</keyword>
<dbReference type="GO" id="GO:0016746">
    <property type="term" value="F:acyltransferase activity"/>
    <property type="evidence" value="ECO:0007669"/>
    <property type="project" value="UniProtKB-KW"/>
</dbReference>
<feature type="transmembrane region" description="Helical" evidence="1">
    <location>
        <begin position="135"/>
        <end position="152"/>
    </location>
</feature>
<feature type="transmembrane region" description="Helical" evidence="1">
    <location>
        <begin position="338"/>
        <end position="355"/>
    </location>
</feature>
<dbReference type="OrthoDB" id="9788724at2"/>
<keyword evidence="4" id="KW-1185">Reference proteome</keyword>
<keyword evidence="3" id="KW-0808">Transferase</keyword>
<accession>A0A3E0ETT4</accession>
<feature type="transmembrane region" description="Helical" evidence="1">
    <location>
        <begin position="244"/>
        <end position="266"/>
    </location>
</feature>
<dbReference type="AlphaFoldDB" id="A0A3E0ETT4"/>